<dbReference type="PANTHER" id="PTHR32343">
    <property type="entry name" value="SERINE/ARGININE-RICH SPLICING FACTOR"/>
    <property type="match status" value="1"/>
</dbReference>
<comment type="caution">
    <text evidence="3">The sequence shown here is derived from an EMBL/GenBank/DDBJ whole genome shotgun (WGS) entry which is preliminary data.</text>
</comment>
<dbReference type="OrthoDB" id="4726at2759"/>
<proteinExistence type="predicted"/>
<evidence type="ECO:0000256" key="1">
    <source>
        <dbReference type="PROSITE-ProRule" id="PRU00176"/>
    </source>
</evidence>
<accession>A0A8J6B0S0</accession>
<gene>
    <name evidence="3" type="ORF">J8273_2304</name>
</gene>
<keyword evidence="1" id="KW-0694">RNA-binding</keyword>
<dbReference type="PANTHER" id="PTHR32343:SF22">
    <property type="entry name" value="LD29830P"/>
    <property type="match status" value="1"/>
</dbReference>
<dbReference type="PROSITE" id="PS50102">
    <property type="entry name" value="RRM"/>
    <property type="match status" value="1"/>
</dbReference>
<sequence>MADSRAIQVNNYPSSIPKAVVENLFGIYGEINKLWPTQGEDEDHIGYLIEYKDPTSAAKATNANGIEVLPNERPVVQLFTGRLPGRGRLDLDRDVTVDHEKARRETLERTVYIGNLYERISLDDIGDYFAVCGPIRARKLVPERTQESASALIEFVYPKSARLAVDHLSGNWLGDRPFEIIPAESVIGGRDFPMVSHDQLRASVEAPAKMMEAEAEAALADIEKRLMAKRARVE</sequence>
<dbReference type="InterPro" id="IPR000504">
    <property type="entry name" value="RRM_dom"/>
</dbReference>
<dbReference type="Proteomes" id="UP000717585">
    <property type="component" value="Unassembled WGS sequence"/>
</dbReference>
<reference evidence="3" key="1">
    <citation type="submission" date="2021-05" db="EMBL/GenBank/DDBJ databases">
        <title>A free-living protist that lacks canonical eukaryotic 1 DNA replication and segregation systems.</title>
        <authorList>
            <person name="Salas-Leiva D.E."/>
            <person name="Tromer E.C."/>
            <person name="Curtis B.A."/>
            <person name="Jerlstrom-Hultqvist J."/>
            <person name="Kolisko M."/>
            <person name="Yi Z."/>
            <person name="Salas-Leiva J.S."/>
            <person name="Gallot-Lavallee L."/>
            <person name="Kops G.J.P.L."/>
            <person name="Archibald J.M."/>
            <person name="Simpson A.G.B."/>
            <person name="Roger A.J."/>
        </authorList>
    </citation>
    <scope>NUCLEOTIDE SEQUENCE</scope>
    <source>
        <strain evidence="3">BICM</strain>
    </source>
</reference>
<dbReference type="InterPro" id="IPR012677">
    <property type="entry name" value="Nucleotide-bd_a/b_plait_sf"/>
</dbReference>
<dbReference type="AlphaFoldDB" id="A0A8J6B0S0"/>
<dbReference type="GO" id="GO:0003723">
    <property type="term" value="F:RNA binding"/>
    <property type="evidence" value="ECO:0007669"/>
    <property type="project" value="UniProtKB-UniRule"/>
</dbReference>
<feature type="domain" description="RRM" evidence="2">
    <location>
        <begin position="109"/>
        <end position="185"/>
    </location>
</feature>
<dbReference type="Pfam" id="PF00076">
    <property type="entry name" value="RRM_1"/>
    <property type="match status" value="1"/>
</dbReference>
<keyword evidence="4" id="KW-1185">Reference proteome</keyword>
<dbReference type="SMART" id="SM00360">
    <property type="entry name" value="RRM"/>
    <property type="match status" value="1"/>
</dbReference>
<name>A0A8J6B0S0_9EUKA</name>
<dbReference type="EMBL" id="JAHDYR010000007">
    <property type="protein sequence ID" value="KAG9395955.1"/>
    <property type="molecule type" value="Genomic_DNA"/>
</dbReference>
<dbReference type="CDD" id="cd00590">
    <property type="entry name" value="RRM_SF"/>
    <property type="match status" value="2"/>
</dbReference>
<evidence type="ECO:0000259" key="2">
    <source>
        <dbReference type="PROSITE" id="PS50102"/>
    </source>
</evidence>
<dbReference type="Gene3D" id="3.30.70.330">
    <property type="match status" value="2"/>
</dbReference>
<organism evidence="3 4">
    <name type="scientific">Carpediemonas membranifera</name>
    <dbReference type="NCBI Taxonomy" id="201153"/>
    <lineage>
        <taxon>Eukaryota</taxon>
        <taxon>Metamonada</taxon>
        <taxon>Carpediemonas-like organisms</taxon>
        <taxon>Carpediemonas</taxon>
    </lineage>
</organism>
<protein>
    <submittedName>
        <fullName evidence="3">RNA recognition motif</fullName>
    </submittedName>
</protein>
<dbReference type="SUPFAM" id="SSF54928">
    <property type="entry name" value="RNA-binding domain, RBD"/>
    <property type="match status" value="2"/>
</dbReference>
<dbReference type="InterPro" id="IPR035979">
    <property type="entry name" value="RBD_domain_sf"/>
</dbReference>
<evidence type="ECO:0000313" key="3">
    <source>
        <dbReference type="EMBL" id="KAG9395955.1"/>
    </source>
</evidence>
<evidence type="ECO:0000313" key="4">
    <source>
        <dbReference type="Proteomes" id="UP000717585"/>
    </source>
</evidence>